<dbReference type="SUPFAM" id="SSF54593">
    <property type="entry name" value="Glyoxalase/Bleomycin resistance protein/Dihydroxybiphenyl dioxygenase"/>
    <property type="match status" value="1"/>
</dbReference>
<dbReference type="EMBL" id="JBHSWV010000271">
    <property type="protein sequence ID" value="MFC6766585.1"/>
    <property type="molecule type" value="Genomic_DNA"/>
</dbReference>
<dbReference type="InterPro" id="IPR029068">
    <property type="entry name" value="Glyas_Bleomycin-R_OHBP_Dase"/>
</dbReference>
<protein>
    <submittedName>
        <fullName evidence="2">VOC family protein</fullName>
    </submittedName>
</protein>
<comment type="caution">
    <text evidence="2">The sequence shown here is derived from an EMBL/GenBank/DDBJ whole genome shotgun (WGS) entry which is preliminary data.</text>
</comment>
<dbReference type="PANTHER" id="PTHR36503:SF3">
    <property type="entry name" value="BLR0126 PROTEIN"/>
    <property type="match status" value="1"/>
</dbReference>
<reference evidence="2 3" key="1">
    <citation type="journal article" date="2019" name="Int. J. Syst. Evol. Microbiol.">
        <title>The Global Catalogue of Microorganisms (GCM) 10K type strain sequencing project: providing services to taxonomists for standard genome sequencing and annotation.</title>
        <authorList>
            <consortium name="The Broad Institute Genomics Platform"/>
            <consortium name="The Broad Institute Genome Sequencing Center for Infectious Disease"/>
            <person name="Wu L."/>
            <person name="Ma J."/>
        </authorList>
    </citation>
    <scope>NUCLEOTIDE SEQUENCE [LARGE SCALE GENOMIC DNA]</scope>
    <source>
        <strain evidence="2 3">LMG 29247</strain>
    </source>
</reference>
<accession>A0ABD5STY2</accession>
<evidence type="ECO:0000313" key="3">
    <source>
        <dbReference type="Proteomes" id="UP001596383"/>
    </source>
</evidence>
<dbReference type="InterPro" id="IPR004360">
    <property type="entry name" value="Glyas_Fos-R_dOase_dom"/>
</dbReference>
<dbReference type="Proteomes" id="UP001596383">
    <property type="component" value="Unassembled WGS sequence"/>
</dbReference>
<organism evidence="2 3">
    <name type="scientific">Natrinema soli</name>
    <dbReference type="NCBI Taxonomy" id="1930624"/>
    <lineage>
        <taxon>Archaea</taxon>
        <taxon>Methanobacteriati</taxon>
        <taxon>Methanobacteriota</taxon>
        <taxon>Stenosarchaea group</taxon>
        <taxon>Halobacteria</taxon>
        <taxon>Halobacteriales</taxon>
        <taxon>Natrialbaceae</taxon>
        <taxon>Natrinema</taxon>
    </lineage>
</organism>
<dbReference type="Gene3D" id="3.10.180.10">
    <property type="entry name" value="2,3-Dihydroxybiphenyl 1,2-Dioxygenase, domain 1"/>
    <property type="match status" value="1"/>
</dbReference>
<dbReference type="AlphaFoldDB" id="A0ABD5STY2"/>
<dbReference type="InterPro" id="IPR037523">
    <property type="entry name" value="VOC_core"/>
</dbReference>
<dbReference type="Pfam" id="PF00903">
    <property type="entry name" value="Glyoxalase"/>
    <property type="match status" value="1"/>
</dbReference>
<dbReference type="PANTHER" id="PTHR36503">
    <property type="entry name" value="BLR2520 PROTEIN"/>
    <property type="match status" value="1"/>
</dbReference>
<sequence length="138" mass="15092">MSPSLHQSLLMVSDLEASVAFYRDLVGVAPVERNDGNVEFDTGECTLVLESDFDQEVLDGFGLDEPGDERGRGVIVAIGVDDPEAVDTVCERAAEADETVRMDPTDVEWGRRMALLADPDDYTVEISAPLKEDQRSNT</sequence>
<keyword evidence="3" id="KW-1185">Reference proteome</keyword>
<dbReference type="PROSITE" id="PS51819">
    <property type="entry name" value="VOC"/>
    <property type="match status" value="1"/>
</dbReference>
<feature type="domain" description="VOC" evidence="1">
    <location>
        <begin position="4"/>
        <end position="129"/>
    </location>
</feature>
<name>A0ABD5STY2_9EURY</name>
<evidence type="ECO:0000313" key="2">
    <source>
        <dbReference type="EMBL" id="MFC6766585.1"/>
    </source>
</evidence>
<gene>
    <name evidence="2" type="ORF">ACFQE6_16785</name>
</gene>
<dbReference type="RefSeq" id="WP_273739539.1">
    <property type="nucleotide sequence ID" value="NZ_JAQIVI010000271.1"/>
</dbReference>
<proteinExistence type="predicted"/>
<evidence type="ECO:0000259" key="1">
    <source>
        <dbReference type="PROSITE" id="PS51819"/>
    </source>
</evidence>